<gene>
    <name evidence="1" type="ORF">ACFSSA_12325</name>
</gene>
<sequence length="59" mass="6261">GKNRSKPGQFSYFITSRYSNAAGNKLPAADSSINSLFIAVGENYPLDTIYSEGDVSGSP</sequence>
<reference evidence="2" key="1">
    <citation type="journal article" date="2019" name="Int. J. Syst. Evol. Microbiol.">
        <title>The Global Catalogue of Microorganisms (GCM) 10K type strain sequencing project: providing services to taxonomists for standard genome sequencing and annotation.</title>
        <authorList>
            <consortium name="The Broad Institute Genomics Platform"/>
            <consortium name="The Broad Institute Genome Sequencing Center for Infectious Disease"/>
            <person name="Wu L."/>
            <person name="Ma J."/>
        </authorList>
    </citation>
    <scope>NUCLEOTIDE SEQUENCE [LARGE SCALE GENOMIC DNA]</scope>
    <source>
        <strain evidence="2">CGMCC 4.7106</strain>
    </source>
</reference>
<dbReference type="Proteomes" id="UP001597375">
    <property type="component" value="Unassembled WGS sequence"/>
</dbReference>
<accession>A0ABW5DBL9</accession>
<keyword evidence="2" id="KW-1185">Reference proteome</keyword>
<protein>
    <submittedName>
        <fullName evidence="1">Uncharacterized protein</fullName>
    </submittedName>
</protein>
<proteinExistence type="predicted"/>
<name>A0ABW5DBL9_9BACT</name>
<evidence type="ECO:0000313" key="2">
    <source>
        <dbReference type="Proteomes" id="UP001597375"/>
    </source>
</evidence>
<evidence type="ECO:0000313" key="1">
    <source>
        <dbReference type="EMBL" id="MFD2257461.1"/>
    </source>
</evidence>
<feature type="non-terminal residue" evidence="1">
    <location>
        <position position="1"/>
    </location>
</feature>
<comment type="caution">
    <text evidence="1">The sequence shown here is derived from an EMBL/GenBank/DDBJ whole genome shotgun (WGS) entry which is preliminary data.</text>
</comment>
<dbReference type="EMBL" id="JBHUIT010000031">
    <property type="protein sequence ID" value="MFD2257461.1"/>
    <property type="molecule type" value="Genomic_DNA"/>
</dbReference>
<organism evidence="1 2">
    <name type="scientific">Luteolibacter algae</name>
    <dbReference type="NCBI Taxonomy" id="454151"/>
    <lineage>
        <taxon>Bacteria</taxon>
        <taxon>Pseudomonadati</taxon>
        <taxon>Verrucomicrobiota</taxon>
        <taxon>Verrucomicrobiia</taxon>
        <taxon>Verrucomicrobiales</taxon>
        <taxon>Verrucomicrobiaceae</taxon>
        <taxon>Luteolibacter</taxon>
    </lineage>
</organism>
<dbReference type="RefSeq" id="WP_386820758.1">
    <property type="nucleotide sequence ID" value="NZ_JBHUIT010000031.1"/>
</dbReference>